<evidence type="ECO:0000313" key="2">
    <source>
        <dbReference type="Proteomes" id="UP000765509"/>
    </source>
</evidence>
<accession>A0A9Q3I8Z9</accession>
<organism evidence="1 2">
    <name type="scientific">Austropuccinia psidii MF-1</name>
    <dbReference type="NCBI Taxonomy" id="1389203"/>
    <lineage>
        <taxon>Eukaryota</taxon>
        <taxon>Fungi</taxon>
        <taxon>Dikarya</taxon>
        <taxon>Basidiomycota</taxon>
        <taxon>Pucciniomycotina</taxon>
        <taxon>Pucciniomycetes</taxon>
        <taxon>Pucciniales</taxon>
        <taxon>Sphaerophragmiaceae</taxon>
        <taxon>Austropuccinia</taxon>
    </lineage>
</organism>
<comment type="caution">
    <text evidence="1">The sequence shown here is derived from an EMBL/GenBank/DDBJ whole genome shotgun (WGS) entry which is preliminary data.</text>
</comment>
<dbReference type="AlphaFoldDB" id="A0A9Q3I8Z9"/>
<keyword evidence="2" id="KW-1185">Reference proteome</keyword>
<dbReference type="EMBL" id="AVOT02035802">
    <property type="protein sequence ID" value="MBW0530214.1"/>
    <property type="molecule type" value="Genomic_DNA"/>
</dbReference>
<reference evidence="1" key="1">
    <citation type="submission" date="2021-03" db="EMBL/GenBank/DDBJ databases">
        <title>Draft genome sequence of rust myrtle Austropuccinia psidii MF-1, a brazilian biotype.</title>
        <authorList>
            <person name="Quecine M.C."/>
            <person name="Pachon D.M.R."/>
            <person name="Bonatelli M.L."/>
            <person name="Correr F.H."/>
            <person name="Franceschini L.M."/>
            <person name="Leite T.F."/>
            <person name="Margarido G.R.A."/>
            <person name="Almeida C.A."/>
            <person name="Ferrarezi J.A."/>
            <person name="Labate C.A."/>
        </authorList>
    </citation>
    <scope>NUCLEOTIDE SEQUENCE</scope>
    <source>
        <strain evidence="1">MF-1</strain>
    </source>
</reference>
<sequence length="170" mass="19127">MSSNTGCYPTCSHNKVDTAGTPIIESKTMSESNKVSNIAIDCGINMLKPEDILQIDGSNFQTLEHQLQLIFNAYLQDPLYLQRGNISDGKHKRFCCAILLSLVLDPIQDSIITMWPCHAMYTWLKNHYFVMTRTSQGVSFNKLMSLELKDGEAPSSLVLRLNKALIELKN</sequence>
<protein>
    <submittedName>
        <fullName evidence="1">Uncharacterized protein</fullName>
    </submittedName>
</protein>
<name>A0A9Q3I8Z9_9BASI</name>
<evidence type="ECO:0000313" key="1">
    <source>
        <dbReference type="EMBL" id="MBW0530214.1"/>
    </source>
</evidence>
<proteinExistence type="predicted"/>
<gene>
    <name evidence="1" type="ORF">O181_069929</name>
</gene>
<dbReference type="Proteomes" id="UP000765509">
    <property type="component" value="Unassembled WGS sequence"/>
</dbReference>